<gene>
    <name evidence="2" type="ORF">O181_024422</name>
</gene>
<dbReference type="Proteomes" id="UP000765509">
    <property type="component" value="Unassembled WGS sequence"/>
</dbReference>
<evidence type="ECO:0000313" key="2">
    <source>
        <dbReference type="EMBL" id="MBW0484707.1"/>
    </source>
</evidence>
<protein>
    <submittedName>
        <fullName evidence="2">Uncharacterized protein</fullName>
    </submittedName>
</protein>
<name>A0A9Q3GYZ0_9BASI</name>
<feature type="compositionally biased region" description="Low complexity" evidence="1">
    <location>
        <begin position="31"/>
        <end position="49"/>
    </location>
</feature>
<evidence type="ECO:0000313" key="3">
    <source>
        <dbReference type="Proteomes" id="UP000765509"/>
    </source>
</evidence>
<comment type="caution">
    <text evidence="2">The sequence shown here is derived from an EMBL/GenBank/DDBJ whole genome shotgun (WGS) entry which is preliminary data.</text>
</comment>
<organism evidence="2 3">
    <name type="scientific">Austropuccinia psidii MF-1</name>
    <dbReference type="NCBI Taxonomy" id="1389203"/>
    <lineage>
        <taxon>Eukaryota</taxon>
        <taxon>Fungi</taxon>
        <taxon>Dikarya</taxon>
        <taxon>Basidiomycota</taxon>
        <taxon>Pucciniomycotina</taxon>
        <taxon>Pucciniomycetes</taxon>
        <taxon>Pucciniales</taxon>
        <taxon>Sphaerophragmiaceae</taxon>
        <taxon>Austropuccinia</taxon>
    </lineage>
</organism>
<reference evidence="2" key="1">
    <citation type="submission" date="2021-03" db="EMBL/GenBank/DDBJ databases">
        <title>Draft genome sequence of rust myrtle Austropuccinia psidii MF-1, a brazilian biotype.</title>
        <authorList>
            <person name="Quecine M.C."/>
            <person name="Pachon D.M.R."/>
            <person name="Bonatelli M.L."/>
            <person name="Correr F.H."/>
            <person name="Franceschini L.M."/>
            <person name="Leite T.F."/>
            <person name="Margarido G.R.A."/>
            <person name="Almeida C.A."/>
            <person name="Ferrarezi J.A."/>
            <person name="Labate C.A."/>
        </authorList>
    </citation>
    <scope>NUCLEOTIDE SEQUENCE</scope>
    <source>
        <strain evidence="2">MF-1</strain>
    </source>
</reference>
<keyword evidence="3" id="KW-1185">Reference proteome</keyword>
<feature type="region of interest" description="Disordered" evidence="1">
    <location>
        <begin position="24"/>
        <end position="55"/>
    </location>
</feature>
<accession>A0A9Q3GYZ0</accession>
<dbReference type="EMBL" id="AVOT02007823">
    <property type="protein sequence ID" value="MBW0484707.1"/>
    <property type="molecule type" value="Genomic_DNA"/>
</dbReference>
<sequence length="80" mass="9261">MNKYDMKKLIKTNEITEEILKTFPNSTPIASEEPTNESYSEENSSNTELVPEENEEEDVFVNALEQQPQRIRVIGPRHPL</sequence>
<dbReference type="AlphaFoldDB" id="A0A9Q3GYZ0"/>
<evidence type="ECO:0000256" key="1">
    <source>
        <dbReference type="SAM" id="MobiDB-lite"/>
    </source>
</evidence>
<proteinExistence type="predicted"/>